<sequence>MVETCILAGTEAMFADLGHFIASSIRLAFGFFVYPCLVIQYNTWSGRLLVYKHYFHSRQFLQIYTWYHGTTKHPLQKGYWMI</sequence>
<keyword evidence="2" id="KW-1185">Reference proteome</keyword>
<gene>
    <name evidence="1" type="ORF">L6452_08001</name>
</gene>
<reference evidence="1 2" key="2">
    <citation type="journal article" date="2022" name="Mol. Ecol. Resour.">
        <title>The genomes of chicory, endive, great burdock and yacon provide insights into Asteraceae paleo-polyploidization history and plant inulin production.</title>
        <authorList>
            <person name="Fan W."/>
            <person name="Wang S."/>
            <person name="Wang H."/>
            <person name="Wang A."/>
            <person name="Jiang F."/>
            <person name="Liu H."/>
            <person name="Zhao H."/>
            <person name="Xu D."/>
            <person name="Zhang Y."/>
        </authorList>
    </citation>
    <scope>NUCLEOTIDE SEQUENCE [LARGE SCALE GENOMIC DNA]</scope>
    <source>
        <strain evidence="2">cv. Niubang</strain>
    </source>
</reference>
<comment type="caution">
    <text evidence="1">The sequence shown here is derived from an EMBL/GenBank/DDBJ whole genome shotgun (WGS) entry which is preliminary data.</text>
</comment>
<name>A0ACB9DGP7_ARCLA</name>
<protein>
    <submittedName>
        <fullName evidence="1">Uncharacterized protein</fullName>
    </submittedName>
</protein>
<dbReference type="EMBL" id="CM042049">
    <property type="protein sequence ID" value="KAI3745600.1"/>
    <property type="molecule type" value="Genomic_DNA"/>
</dbReference>
<evidence type="ECO:0000313" key="2">
    <source>
        <dbReference type="Proteomes" id="UP001055879"/>
    </source>
</evidence>
<organism evidence="1 2">
    <name type="scientific">Arctium lappa</name>
    <name type="common">Greater burdock</name>
    <name type="synonym">Lappa major</name>
    <dbReference type="NCBI Taxonomy" id="4217"/>
    <lineage>
        <taxon>Eukaryota</taxon>
        <taxon>Viridiplantae</taxon>
        <taxon>Streptophyta</taxon>
        <taxon>Embryophyta</taxon>
        <taxon>Tracheophyta</taxon>
        <taxon>Spermatophyta</taxon>
        <taxon>Magnoliopsida</taxon>
        <taxon>eudicotyledons</taxon>
        <taxon>Gunneridae</taxon>
        <taxon>Pentapetalae</taxon>
        <taxon>asterids</taxon>
        <taxon>campanulids</taxon>
        <taxon>Asterales</taxon>
        <taxon>Asteraceae</taxon>
        <taxon>Carduoideae</taxon>
        <taxon>Cardueae</taxon>
        <taxon>Arctiinae</taxon>
        <taxon>Arctium</taxon>
    </lineage>
</organism>
<proteinExistence type="predicted"/>
<evidence type="ECO:0000313" key="1">
    <source>
        <dbReference type="EMBL" id="KAI3745600.1"/>
    </source>
</evidence>
<dbReference type="Proteomes" id="UP001055879">
    <property type="component" value="Linkage Group LG03"/>
</dbReference>
<accession>A0ACB9DGP7</accession>
<reference evidence="2" key="1">
    <citation type="journal article" date="2022" name="Mol. Ecol. Resour.">
        <title>The genomes of chicory, endive, great burdock and yacon provide insights into Asteraceae palaeo-polyploidization history and plant inulin production.</title>
        <authorList>
            <person name="Fan W."/>
            <person name="Wang S."/>
            <person name="Wang H."/>
            <person name="Wang A."/>
            <person name="Jiang F."/>
            <person name="Liu H."/>
            <person name="Zhao H."/>
            <person name="Xu D."/>
            <person name="Zhang Y."/>
        </authorList>
    </citation>
    <scope>NUCLEOTIDE SEQUENCE [LARGE SCALE GENOMIC DNA]</scope>
    <source>
        <strain evidence="2">cv. Niubang</strain>
    </source>
</reference>